<protein>
    <submittedName>
        <fullName evidence="1">Pyocin activator protein PrtN</fullName>
    </submittedName>
</protein>
<dbReference type="OrthoDB" id="982642at2"/>
<dbReference type="KEGG" id="mbah:HYN46_17035"/>
<dbReference type="Proteomes" id="UP000253940">
    <property type="component" value="Chromosome"/>
</dbReference>
<evidence type="ECO:0000313" key="2">
    <source>
        <dbReference type="EMBL" id="AXI04390.1"/>
    </source>
</evidence>
<dbReference type="Pfam" id="PF11112">
    <property type="entry name" value="PyocinActivator"/>
    <property type="match status" value="1"/>
</dbReference>
<proteinExistence type="predicted"/>
<dbReference type="AlphaFoldDB" id="A0A345PAN7"/>
<evidence type="ECO:0000313" key="3">
    <source>
        <dbReference type="Proteomes" id="UP000253940"/>
    </source>
</evidence>
<dbReference type="KEGG" id="mbah:HYN46_16790"/>
<dbReference type="EMBL" id="CP031222">
    <property type="protein sequence ID" value="AXI04390.1"/>
    <property type="molecule type" value="Genomic_DNA"/>
</dbReference>
<reference evidence="1 3" key="1">
    <citation type="submission" date="2018-07" db="EMBL/GenBank/DDBJ databases">
        <title>Genome sequencing of Moraxellaceae gen. HYN0046.</title>
        <authorList>
            <person name="Kim M."/>
            <person name="Yi H."/>
        </authorList>
    </citation>
    <scope>NUCLEOTIDE SEQUENCE [LARGE SCALE GENOMIC DNA]</scope>
    <source>
        <strain evidence="1 3">HYN0046</strain>
    </source>
</reference>
<organism evidence="1 3">
    <name type="scientific">Aquirhabdus parva</name>
    <dbReference type="NCBI Taxonomy" id="2283318"/>
    <lineage>
        <taxon>Bacteria</taxon>
        <taxon>Pseudomonadati</taxon>
        <taxon>Pseudomonadota</taxon>
        <taxon>Gammaproteobacteria</taxon>
        <taxon>Moraxellales</taxon>
        <taxon>Moraxellaceae</taxon>
        <taxon>Aquirhabdus</taxon>
    </lineage>
</organism>
<name>A0A345PAN7_9GAMM</name>
<evidence type="ECO:0000313" key="1">
    <source>
        <dbReference type="EMBL" id="AXI04346.1"/>
    </source>
</evidence>
<accession>A0A345PAN7</accession>
<dbReference type="GO" id="GO:0006355">
    <property type="term" value="P:regulation of DNA-templated transcription"/>
    <property type="evidence" value="ECO:0007669"/>
    <property type="project" value="InterPro"/>
</dbReference>
<dbReference type="EMBL" id="CP031222">
    <property type="protein sequence ID" value="AXI04346.1"/>
    <property type="molecule type" value="Genomic_DNA"/>
</dbReference>
<dbReference type="RefSeq" id="WP_114900454.1">
    <property type="nucleotide sequence ID" value="NZ_CP031222.1"/>
</dbReference>
<gene>
    <name evidence="1" type="ORF">HYN46_16790</name>
    <name evidence="2" type="ORF">HYN46_17035</name>
</gene>
<keyword evidence="3" id="KW-1185">Reference proteome</keyword>
<sequence length="84" mass="9395">MSDSYFLLALKFKSPMITLRQALDTWDLGMDETQAKRLANKQGLPYPAIKQGHKAEHMVSIVDLGLAMDAAAEKAKSDWLNMNN</sequence>
<dbReference type="InterPro" id="IPR020518">
    <property type="entry name" value="Tscrpt_reg_PrtN"/>
</dbReference>